<name>A0A0P1B4H8_PLAHL</name>
<dbReference type="OMA" id="VSSQWRQ"/>
<dbReference type="AlphaFoldDB" id="A0A0P1B4H8"/>
<protein>
    <submittedName>
        <fullName evidence="2">Uncharacterized protein</fullName>
    </submittedName>
</protein>
<dbReference type="RefSeq" id="XP_024585218.1">
    <property type="nucleotide sequence ID" value="XM_024719972.1"/>
</dbReference>
<feature type="compositionally biased region" description="Basic residues" evidence="1">
    <location>
        <begin position="1"/>
        <end position="11"/>
    </location>
</feature>
<feature type="compositionally biased region" description="Basic and acidic residues" evidence="1">
    <location>
        <begin position="148"/>
        <end position="159"/>
    </location>
</feature>
<organism evidence="2 3">
    <name type="scientific">Plasmopara halstedii</name>
    <name type="common">Downy mildew of sunflower</name>
    <dbReference type="NCBI Taxonomy" id="4781"/>
    <lineage>
        <taxon>Eukaryota</taxon>
        <taxon>Sar</taxon>
        <taxon>Stramenopiles</taxon>
        <taxon>Oomycota</taxon>
        <taxon>Peronosporomycetes</taxon>
        <taxon>Peronosporales</taxon>
        <taxon>Peronosporaceae</taxon>
        <taxon>Plasmopara</taxon>
    </lineage>
</organism>
<sequence length="307" mass="34903">MQQRQPHRTRRREGDLESGSDVGMPQIPHIPPDHTTEHASDGMLGLLARHAEKQSPLHHQHKLHRKRQYLSQMPRPTVIPEAGASAWHPSTRQLEIDQDASNLFSTCNAESSQDDKVSLASPLVAFLGRPSKVESSRLNDNMMSPRSVWEESPLKEHLDPTASPRHTDTSNNQLVPIPHATSPWRIQHLLSPDPAVYVQPNTSPKLCIPQSPPRHSDIAFKNAKRPRLARRVSSQWRQDLSQRDRAKTRERIMRSLHMHCQGDYEQLVLILSSMDEELLHIKTTSNALYQQQACGLSDLVKNAKLER</sequence>
<dbReference type="GeneID" id="36401702"/>
<proteinExistence type="predicted"/>
<dbReference type="EMBL" id="CCYD01003042">
    <property type="protein sequence ID" value="CEG48849.1"/>
    <property type="molecule type" value="Genomic_DNA"/>
</dbReference>
<dbReference type="OrthoDB" id="105717at2759"/>
<keyword evidence="3" id="KW-1185">Reference proteome</keyword>
<reference evidence="3" key="1">
    <citation type="submission" date="2014-09" db="EMBL/GenBank/DDBJ databases">
        <authorList>
            <person name="Sharma Rahul"/>
            <person name="Thines Marco"/>
        </authorList>
    </citation>
    <scope>NUCLEOTIDE SEQUENCE [LARGE SCALE GENOMIC DNA]</scope>
</reference>
<feature type="region of interest" description="Disordered" evidence="1">
    <location>
        <begin position="1"/>
        <end position="39"/>
    </location>
</feature>
<feature type="region of interest" description="Disordered" evidence="1">
    <location>
        <begin position="135"/>
        <end position="171"/>
    </location>
</feature>
<evidence type="ECO:0000256" key="1">
    <source>
        <dbReference type="SAM" id="MobiDB-lite"/>
    </source>
</evidence>
<accession>A0A0P1B4H8</accession>
<dbReference type="Proteomes" id="UP000054928">
    <property type="component" value="Unassembled WGS sequence"/>
</dbReference>
<evidence type="ECO:0000313" key="2">
    <source>
        <dbReference type="EMBL" id="CEG48849.1"/>
    </source>
</evidence>
<evidence type="ECO:0000313" key="3">
    <source>
        <dbReference type="Proteomes" id="UP000054928"/>
    </source>
</evidence>